<protein>
    <recommendedName>
        <fullName evidence="2">Ig-like domain-containing protein</fullName>
    </recommendedName>
</protein>
<dbReference type="InterPro" id="IPR003597">
    <property type="entry name" value="Ig_C1-set"/>
</dbReference>
<dbReference type="Pfam" id="PF07654">
    <property type="entry name" value="C1-set"/>
    <property type="match status" value="1"/>
</dbReference>
<dbReference type="SMART" id="SM00407">
    <property type="entry name" value="IGc1"/>
    <property type="match status" value="1"/>
</dbReference>
<dbReference type="InterPro" id="IPR003006">
    <property type="entry name" value="Ig/MHC_CS"/>
</dbReference>
<name>A0A3B4YBZ4_SERLL</name>
<dbReference type="PANTHER" id="PTHR23411">
    <property type="entry name" value="TAPASIN"/>
    <property type="match status" value="1"/>
</dbReference>
<dbReference type="AlphaFoldDB" id="A0A3B4YBZ4"/>
<dbReference type="Ensembl" id="ENSSLDT00000027896.1">
    <property type="protein sequence ID" value="ENSSLDP00000027062.1"/>
    <property type="gene ID" value="ENSSLDG00000021022.1"/>
</dbReference>
<dbReference type="GeneTree" id="ENSGT00990000204608"/>
<dbReference type="InterPro" id="IPR050380">
    <property type="entry name" value="Immune_Resp_Modulators"/>
</dbReference>
<feature type="domain" description="Ig-like" evidence="2">
    <location>
        <begin position="1"/>
        <end position="90"/>
    </location>
</feature>
<dbReference type="SUPFAM" id="SSF48726">
    <property type="entry name" value="Immunoglobulin"/>
    <property type="match status" value="2"/>
</dbReference>
<dbReference type="InterPro" id="IPR013783">
    <property type="entry name" value="Ig-like_fold"/>
</dbReference>
<sequence length="210" mass="23877">QLLHTDFTGMSSHCEQHSHLDQVEWSTLTVEWNMVDKHTEKKILYTFEDSTARVNRDHSVVDRMGLLQSNASLQLHNVTVGDEGLYTCRVITPVVYTETTSLEVLGNPLSPPPLILIPEECILHLCIKDFCPEDVSVTWTKNGDTLLSGVFNTPPSLNINGLYSMFSFLRITPNKDDQGSEFRCRVVHIAQREPEERLFTLPHLHLTNGY</sequence>
<evidence type="ECO:0000313" key="3">
    <source>
        <dbReference type="Ensembl" id="ENSSLDP00000027062.1"/>
    </source>
</evidence>
<organism evidence="3 4">
    <name type="scientific">Seriola lalandi dorsalis</name>
    <dbReference type="NCBI Taxonomy" id="1841481"/>
    <lineage>
        <taxon>Eukaryota</taxon>
        <taxon>Metazoa</taxon>
        <taxon>Chordata</taxon>
        <taxon>Craniata</taxon>
        <taxon>Vertebrata</taxon>
        <taxon>Euteleostomi</taxon>
        <taxon>Actinopterygii</taxon>
        <taxon>Neopterygii</taxon>
        <taxon>Teleostei</taxon>
        <taxon>Neoteleostei</taxon>
        <taxon>Acanthomorphata</taxon>
        <taxon>Carangaria</taxon>
        <taxon>Carangiformes</taxon>
        <taxon>Carangidae</taxon>
        <taxon>Seriola</taxon>
    </lineage>
</organism>
<evidence type="ECO:0000256" key="1">
    <source>
        <dbReference type="ARBA" id="ARBA00023319"/>
    </source>
</evidence>
<dbReference type="InterPro" id="IPR036179">
    <property type="entry name" value="Ig-like_dom_sf"/>
</dbReference>
<dbReference type="InterPro" id="IPR013106">
    <property type="entry name" value="Ig_V-set"/>
</dbReference>
<dbReference type="Pfam" id="PF07686">
    <property type="entry name" value="V-set"/>
    <property type="match status" value="1"/>
</dbReference>
<evidence type="ECO:0000259" key="2">
    <source>
        <dbReference type="PROSITE" id="PS50835"/>
    </source>
</evidence>
<accession>A0A3B4YBZ4</accession>
<feature type="domain" description="Ig-like" evidence="2">
    <location>
        <begin position="93"/>
        <end position="200"/>
    </location>
</feature>
<dbReference type="PROSITE" id="PS00290">
    <property type="entry name" value="IG_MHC"/>
    <property type="match status" value="1"/>
</dbReference>
<dbReference type="PROSITE" id="PS50835">
    <property type="entry name" value="IG_LIKE"/>
    <property type="match status" value="2"/>
</dbReference>
<dbReference type="Proteomes" id="UP000261360">
    <property type="component" value="Unplaced"/>
</dbReference>
<dbReference type="CDD" id="cd00098">
    <property type="entry name" value="IgC1"/>
    <property type="match status" value="1"/>
</dbReference>
<dbReference type="InterPro" id="IPR007110">
    <property type="entry name" value="Ig-like_dom"/>
</dbReference>
<proteinExistence type="predicted"/>
<reference evidence="3" key="1">
    <citation type="submission" date="2025-08" db="UniProtKB">
        <authorList>
            <consortium name="Ensembl"/>
        </authorList>
    </citation>
    <scope>IDENTIFICATION</scope>
</reference>
<dbReference type="Gene3D" id="2.60.40.10">
    <property type="entry name" value="Immunoglobulins"/>
    <property type="match status" value="2"/>
</dbReference>
<keyword evidence="1" id="KW-0393">Immunoglobulin domain</keyword>
<keyword evidence="4" id="KW-1185">Reference proteome</keyword>
<reference evidence="3" key="2">
    <citation type="submission" date="2025-09" db="UniProtKB">
        <authorList>
            <consortium name="Ensembl"/>
        </authorList>
    </citation>
    <scope>IDENTIFICATION</scope>
</reference>
<dbReference type="STRING" id="1841481.ENSSLDP00000027062"/>
<evidence type="ECO:0000313" key="4">
    <source>
        <dbReference type="Proteomes" id="UP000261360"/>
    </source>
</evidence>